<evidence type="ECO:0000256" key="5">
    <source>
        <dbReference type="PROSITE-ProRule" id="PRU00169"/>
    </source>
</evidence>
<evidence type="ECO:0000313" key="8">
    <source>
        <dbReference type="EMBL" id="MBF8808072.1"/>
    </source>
</evidence>
<feature type="domain" description="Response regulatory" evidence="6">
    <location>
        <begin position="3"/>
        <end position="130"/>
    </location>
</feature>
<keyword evidence="9" id="KW-1185">Reference proteome</keyword>
<evidence type="ECO:0000256" key="2">
    <source>
        <dbReference type="ARBA" id="ARBA00023012"/>
    </source>
</evidence>
<dbReference type="InterPro" id="IPR011006">
    <property type="entry name" value="CheY-like_superfamily"/>
</dbReference>
<dbReference type="InterPro" id="IPR046947">
    <property type="entry name" value="LytR-like"/>
</dbReference>
<evidence type="ECO:0000256" key="3">
    <source>
        <dbReference type="ARBA" id="ARBA00023159"/>
    </source>
</evidence>
<dbReference type="GO" id="GO:0000156">
    <property type="term" value="F:phosphorelay response regulator activity"/>
    <property type="evidence" value="ECO:0007669"/>
    <property type="project" value="InterPro"/>
</dbReference>
<comment type="function">
    <text evidence="4">Required for high-level post-exponential phase expression of a series of secreted proteins.</text>
</comment>
<dbReference type="InterPro" id="IPR007492">
    <property type="entry name" value="LytTR_DNA-bd_dom"/>
</dbReference>
<dbReference type="PROSITE" id="PS50930">
    <property type="entry name" value="HTH_LYTTR"/>
    <property type="match status" value="1"/>
</dbReference>
<evidence type="ECO:0000256" key="1">
    <source>
        <dbReference type="ARBA" id="ARBA00022490"/>
    </source>
</evidence>
<dbReference type="PANTHER" id="PTHR37299">
    <property type="entry name" value="TRANSCRIPTIONAL REGULATOR-RELATED"/>
    <property type="match status" value="1"/>
</dbReference>
<protein>
    <submittedName>
        <fullName evidence="8">Response regulator transcription factor</fullName>
    </submittedName>
</protein>
<dbReference type="Gene3D" id="3.40.50.2300">
    <property type="match status" value="1"/>
</dbReference>
<dbReference type="EMBL" id="JADAKE010000016">
    <property type="protein sequence ID" value="MBF8808072.1"/>
    <property type="molecule type" value="Genomic_DNA"/>
</dbReference>
<dbReference type="SMART" id="SM00850">
    <property type="entry name" value="LytTR"/>
    <property type="match status" value="1"/>
</dbReference>
<name>A0A931AUP3_9ENTE</name>
<dbReference type="GO" id="GO:0003677">
    <property type="term" value="F:DNA binding"/>
    <property type="evidence" value="ECO:0007669"/>
    <property type="project" value="InterPro"/>
</dbReference>
<reference evidence="8" key="1">
    <citation type="submission" date="2020-09" db="EMBL/GenBank/DDBJ databases">
        <title>Genomic insights into the novelty and pathogenicity of a unique biofilm-forming Enterococcus sp. bacteria (Enterococcus lacertideformus) identified in reptiles.</title>
        <authorList>
            <person name="Agius J.E."/>
            <person name="Phalen D.N."/>
            <person name="Rose K."/>
            <person name="Eden J.-S."/>
        </authorList>
    </citation>
    <scope>NUCLEOTIDE SEQUENCE</scope>
    <source>
        <strain evidence="8">PHRS 0518</strain>
    </source>
</reference>
<gene>
    <name evidence="8" type="ORF">IC227_06765</name>
</gene>
<keyword evidence="1" id="KW-0963">Cytoplasm</keyword>
<evidence type="ECO:0000259" key="6">
    <source>
        <dbReference type="PROSITE" id="PS50110"/>
    </source>
</evidence>
<dbReference type="SMART" id="SM00448">
    <property type="entry name" value="REC"/>
    <property type="match status" value="1"/>
</dbReference>
<organism evidence="8 9">
    <name type="scientific">Enterococcus lacertideformus</name>
    <dbReference type="NCBI Taxonomy" id="2771493"/>
    <lineage>
        <taxon>Bacteria</taxon>
        <taxon>Bacillati</taxon>
        <taxon>Bacillota</taxon>
        <taxon>Bacilli</taxon>
        <taxon>Lactobacillales</taxon>
        <taxon>Enterococcaceae</taxon>
        <taxon>Enterococcus</taxon>
    </lineage>
</organism>
<proteinExistence type="predicted"/>
<dbReference type="PROSITE" id="PS50110">
    <property type="entry name" value="RESPONSE_REGULATORY"/>
    <property type="match status" value="1"/>
</dbReference>
<keyword evidence="5" id="KW-0597">Phosphoprotein</keyword>
<feature type="modified residue" description="4-aspartylphosphate" evidence="5">
    <location>
        <position position="64"/>
    </location>
</feature>
<comment type="caution">
    <text evidence="8">The sequence shown here is derived from an EMBL/GenBank/DDBJ whole genome shotgun (WGS) entry which is preliminary data.</text>
</comment>
<dbReference type="InterPro" id="IPR001789">
    <property type="entry name" value="Sig_transdc_resp-reg_receiver"/>
</dbReference>
<keyword evidence="2" id="KW-0902">Two-component regulatory system</keyword>
<dbReference type="PANTHER" id="PTHR37299:SF3">
    <property type="entry name" value="STAGE 0 SPORULATION PROTEIN A HOMOLOG"/>
    <property type="match status" value="1"/>
</dbReference>
<sequence>MLKIFVCDDELVYRNNLTKIIKNYLLNYLLMKEYDVRFQFSTEDPMTILSYISENKTEGIYFLDIDLNSTLNGIELGKKIREYDPTAKIIFVTSYADLAYLTFIYKVEALDYIVKDNIETLQKKVIDCIDIALKRYLNTTLETRPHIWIKSGPTDIKLYVDEILYFESSHTPHKLIVHLDNRMIEFVGKIKEVEQLNDSFCRCHQSFVVNLTNIKEINRKERVITMINGEKCLISTRYLKKLVKNFEEKVK</sequence>
<accession>A0A931AUP3</accession>
<dbReference type="SUPFAM" id="SSF52172">
    <property type="entry name" value="CheY-like"/>
    <property type="match status" value="1"/>
</dbReference>
<feature type="domain" description="HTH LytTR-type" evidence="7">
    <location>
        <begin position="147"/>
        <end position="248"/>
    </location>
</feature>
<dbReference type="Pfam" id="PF00072">
    <property type="entry name" value="Response_reg"/>
    <property type="match status" value="1"/>
</dbReference>
<evidence type="ECO:0000259" key="7">
    <source>
        <dbReference type="PROSITE" id="PS50930"/>
    </source>
</evidence>
<dbReference type="Gene3D" id="2.40.50.1020">
    <property type="entry name" value="LytTr DNA-binding domain"/>
    <property type="match status" value="1"/>
</dbReference>
<dbReference type="Pfam" id="PF04397">
    <property type="entry name" value="LytTR"/>
    <property type="match status" value="1"/>
</dbReference>
<keyword evidence="3" id="KW-0010">Activator</keyword>
<dbReference type="AlphaFoldDB" id="A0A931AUP3"/>
<evidence type="ECO:0000256" key="4">
    <source>
        <dbReference type="ARBA" id="ARBA00037164"/>
    </source>
</evidence>
<evidence type="ECO:0000313" key="9">
    <source>
        <dbReference type="Proteomes" id="UP000637757"/>
    </source>
</evidence>
<dbReference type="Proteomes" id="UP000637757">
    <property type="component" value="Unassembled WGS sequence"/>
</dbReference>